<gene>
    <name evidence="1" type="ORF">N8E88_02080</name>
</gene>
<proteinExistence type="predicted"/>
<dbReference type="Proteomes" id="UP001061991">
    <property type="component" value="Plasmid p_unnamed3"/>
</dbReference>
<name>A0ACD4CVP1_9HYPH</name>
<reference evidence="1" key="1">
    <citation type="submission" date="2022-09" db="EMBL/GenBank/DDBJ databases">
        <title>Interaction between co-microsymbionts with complementary sets of symbiotic genes in legume-rhizobium systems.</title>
        <authorList>
            <person name="Safronova V."/>
            <person name="Sazanova A."/>
            <person name="Afonin A."/>
            <person name="Chirak E."/>
        </authorList>
    </citation>
    <scope>NUCLEOTIDE SEQUENCE</scope>
    <source>
        <strain evidence="1">A18/3m</strain>
    </source>
</reference>
<sequence>MSLLDRGVVFGFAHVRGGGELGPRWHEAARRDRKRITYTDLIAVAEGLVKRGLAARDGIVLEGISAGGGTVLATAALRPDLFRAVLAEVPLADVLDTELDFTRPFALNETAEYGDPRLPHEYRYLRAYDPYYSLGHDRPLPPTYVDAALNDAGWLVHWSSTVMKCTLPGTLQGDETGTWLDGKELLMRIKTQRRGQSASKSTDEAGISLQQLRSGIIRSYAGAADLPDGQEEL</sequence>
<keyword evidence="1" id="KW-0614">Plasmid</keyword>
<keyword evidence="2" id="KW-1185">Reference proteome</keyword>
<dbReference type="EMBL" id="CP104970">
    <property type="protein sequence ID" value="UXN57631.1"/>
    <property type="molecule type" value="Genomic_DNA"/>
</dbReference>
<geneLocation type="plasmid" evidence="1 2">
    <name>p_unnamed3</name>
</geneLocation>
<evidence type="ECO:0000313" key="1">
    <source>
        <dbReference type="EMBL" id="UXN57631.1"/>
    </source>
</evidence>
<accession>A0ACD4CVP1</accession>
<protein>
    <submittedName>
        <fullName evidence="1">Prolyl oligopeptidase family serine peptidase</fullName>
    </submittedName>
</protein>
<evidence type="ECO:0000313" key="2">
    <source>
        <dbReference type="Proteomes" id="UP001061991"/>
    </source>
</evidence>
<organism evidence="1 2">
    <name type="scientific">Phyllobacterium zundukense</name>
    <dbReference type="NCBI Taxonomy" id="1867719"/>
    <lineage>
        <taxon>Bacteria</taxon>
        <taxon>Pseudomonadati</taxon>
        <taxon>Pseudomonadota</taxon>
        <taxon>Alphaproteobacteria</taxon>
        <taxon>Hyphomicrobiales</taxon>
        <taxon>Phyllobacteriaceae</taxon>
        <taxon>Phyllobacterium</taxon>
    </lineage>
</organism>